<name>E6V1T6_VARPE</name>
<dbReference type="OrthoDB" id="9812255at2"/>
<dbReference type="PANTHER" id="PTHR30222:SF17">
    <property type="entry name" value="SPERMIDINE_PUTRESCINE-BINDING PERIPLASMIC PROTEIN"/>
    <property type="match status" value="1"/>
</dbReference>
<gene>
    <name evidence="2" type="ordered locus">Varpa_2643</name>
</gene>
<organism evidence="2 3">
    <name type="scientific">Variovorax paradoxus (strain EPS)</name>
    <dbReference type="NCBI Taxonomy" id="595537"/>
    <lineage>
        <taxon>Bacteria</taxon>
        <taxon>Pseudomonadati</taxon>
        <taxon>Pseudomonadota</taxon>
        <taxon>Betaproteobacteria</taxon>
        <taxon>Burkholderiales</taxon>
        <taxon>Comamonadaceae</taxon>
        <taxon>Variovorax</taxon>
    </lineage>
</organism>
<dbReference type="InterPro" id="IPR006059">
    <property type="entry name" value="SBP"/>
</dbReference>
<proteinExistence type="predicted"/>
<dbReference type="SUPFAM" id="SSF53850">
    <property type="entry name" value="Periplasmic binding protein-like II"/>
    <property type="match status" value="1"/>
</dbReference>
<dbReference type="HOGENOM" id="CLU_053523_0_0_4"/>
<evidence type="ECO:0000313" key="2">
    <source>
        <dbReference type="EMBL" id="ADU36842.1"/>
    </source>
</evidence>
<reference evidence="2 3" key="2">
    <citation type="journal article" date="2013" name="Genome Announc.">
        <title>Genome of the Root-Associated Plant Growth-Promoting Bacterium Variovorax paradoxus Strain EPS.</title>
        <authorList>
            <person name="Han J.I."/>
            <person name="Spain J.C."/>
            <person name="Leadbetter J.R."/>
            <person name="Ovchinnikova G."/>
            <person name="Goodwin L.A."/>
            <person name="Han C.S."/>
            <person name="Woyke T."/>
            <person name="Davenport K.W."/>
            <person name="Orwin P.M."/>
        </authorList>
    </citation>
    <scope>NUCLEOTIDE SEQUENCE [LARGE SCALE GENOMIC DNA]</scope>
    <source>
        <strain evidence="2 3">EPS</strain>
    </source>
</reference>
<dbReference type="KEGG" id="vpe:Varpa_2643"/>
<dbReference type="EMBL" id="CP002417">
    <property type="protein sequence ID" value="ADU36842.1"/>
    <property type="molecule type" value="Genomic_DNA"/>
</dbReference>
<dbReference type="Gene3D" id="3.40.190.10">
    <property type="entry name" value="Periplasmic binding protein-like II"/>
    <property type="match status" value="1"/>
</dbReference>
<dbReference type="Proteomes" id="UP000008917">
    <property type="component" value="Chromosome"/>
</dbReference>
<protein>
    <recommendedName>
        <fullName evidence="4">Signal peptide prediction</fullName>
    </recommendedName>
</protein>
<evidence type="ECO:0008006" key="4">
    <source>
        <dbReference type="Google" id="ProtNLM"/>
    </source>
</evidence>
<keyword evidence="1" id="KW-0732">Signal</keyword>
<dbReference type="PANTHER" id="PTHR30222">
    <property type="entry name" value="SPERMIDINE/PUTRESCINE-BINDING PERIPLASMIC PROTEIN"/>
    <property type="match status" value="1"/>
</dbReference>
<dbReference type="AlphaFoldDB" id="E6V1T6"/>
<dbReference type="eggNOG" id="COG0687">
    <property type="taxonomic scope" value="Bacteria"/>
</dbReference>
<dbReference type="RefSeq" id="WP_013541072.1">
    <property type="nucleotide sequence ID" value="NC_014931.1"/>
</dbReference>
<dbReference type="STRING" id="595537.Varpa_2643"/>
<dbReference type="Pfam" id="PF13416">
    <property type="entry name" value="SBP_bac_8"/>
    <property type="match status" value="1"/>
</dbReference>
<reference evidence="3" key="1">
    <citation type="submission" date="2010-12" db="EMBL/GenBank/DDBJ databases">
        <title>Complete sequence of Variovorax paradoxus EPS.</title>
        <authorList>
            <consortium name="US DOE Joint Genome Institute"/>
            <person name="Lucas S."/>
            <person name="Copeland A."/>
            <person name="Lapidus A."/>
            <person name="Cheng J.-F."/>
            <person name="Goodwin L."/>
            <person name="Pitluck S."/>
            <person name="Teshima H."/>
            <person name="Detter J.C."/>
            <person name="Han C."/>
            <person name="Tapia R."/>
            <person name="Land M."/>
            <person name="Hauser L."/>
            <person name="Kyrpides N."/>
            <person name="Ivanova N."/>
            <person name="Ovchinnikova G."/>
            <person name="Orwin P."/>
            <person name="Han J.-I.G."/>
            <person name="Woyke T."/>
        </authorList>
    </citation>
    <scope>NUCLEOTIDE SEQUENCE [LARGE SCALE GENOMIC DNA]</scope>
    <source>
        <strain evidence="3">EPS</strain>
    </source>
</reference>
<accession>E6V1T6</accession>
<sequence length="396" mass="44012">MPTPSSKRTELRVLGTSVTLTEAVRKRAMSDLGLRIHFEVLDGFDAQRQAVIEQGSFDVYDQWFHSIDYLWPTGALQPIELDRIDHWSEVNALPKTGRLAPDSRYGQGCNPVTRLFVQADGSVGDATSGQISMLPLTHNADSFVYLPGEVSQLFDAAEESWSWLVSPQCNGRAALQADAAIGALDAVLALRASGEMKFGDISNLEIEEIDQMISLLMAKKKAGLFRGFWGNYADAARMMIDARVAIQSNWSPAIAAYEKAGLAYRLACPKEGYRAWYGGLGISRRAQGPKLDAAYRYLNWWHSGWAGAAMARQGFYISNPERTRAHLSPAEWGYWYEGEPASEDLPGTDGSILIHRGSVRDGGSYVQRMSNVAVWNTVMDEHNYLVRKWTEFLRSG</sequence>
<evidence type="ECO:0000256" key="1">
    <source>
        <dbReference type="ARBA" id="ARBA00022729"/>
    </source>
</evidence>
<evidence type="ECO:0000313" key="3">
    <source>
        <dbReference type="Proteomes" id="UP000008917"/>
    </source>
</evidence>